<proteinExistence type="predicted"/>
<dbReference type="EMBL" id="JAYRBN010000043">
    <property type="protein sequence ID" value="KAL2745337.1"/>
    <property type="molecule type" value="Genomic_DNA"/>
</dbReference>
<name>A0ABD2CJS6_VESMC</name>
<evidence type="ECO:0000313" key="2">
    <source>
        <dbReference type="Proteomes" id="UP001607303"/>
    </source>
</evidence>
<gene>
    <name evidence="1" type="ORF">V1477_006192</name>
</gene>
<protein>
    <submittedName>
        <fullName evidence="1">Uncharacterized protein</fullName>
    </submittedName>
</protein>
<accession>A0ABD2CJS6</accession>
<dbReference type="AlphaFoldDB" id="A0ABD2CJS6"/>
<comment type="caution">
    <text evidence="1">The sequence shown here is derived from an EMBL/GenBank/DDBJ whole genome shotgun (WGS) entry which is preliminary data.</text>
</comment>
<keyword evidence="2" id="KW-1185">Reference proteome</keyword>
<sequence length="88" mass="10159">MYVNNSNQSSSLLTSMIRPKDVLSSKILHHNLKVLGISIKLLSQIIVDYSVYMKDCVKKEVKETINYLNFAIPKMRISMFTHRNAKDN</sequence>
<evidence type="ECO:0000313" key="1">
    <source>
        <dbReference type="EMBL" id="KAL2745337.1"/>
    </source>
</evidence>
<dbReference type="Proteomes" id="UP001607303">
    <property type="component" value="Unassembled WGS sequence"/>
</dbReference>
<organism evidence="1 2">
    <name type="scientific">Vespula maculifrons</name>
    <name type="common">Eastern yellow jacket</name>
    <name type="synonym">Wasp</name>
    <dbReference type="NCBI Taxonomy" id="7453"/>
    <lineage>
        <taxon>Eukaryota</taxon>
        <taxon>Metazoa</taxon>
        <taxon>Ecdysozoa</taxon>
        <taxon>Arthropoda</taxon>
        <taxon>Hexapoda</taxon>
        <taxon>Insecta</taxon>
        <taxon>Pterygota</taxon>
        <taxon>Neoptera</taxon>
        <taxon>Endopterygota</taxon>
        <taxon>Hymenoptera</taxon>
        <taxon>Apocrita</taxon>
        <taxon>Aculeata</taxon>
        <taxon>Vespoidea</taxon>
        <taxon>Vespidae</taxon>
        <taxon>Vespinae</taxon>
        <taxon>Vespula</taxon>
    </lineage>
</organism>
<reference evidence="1 2" key="1">
    <citation type="journal article" date="2024" name="Ann. Entomol. Soc. Am.">
        <title>Genomic analyses of the southern and eastern yellowjacket wasps (Hymenoptera: Vespidae) reveal evolutionary signatures of social life.</title>
        <authorList>
            <person name="Catto M.A."/>
            <person name="Caine P.B."/>
            <person name="Orr S.E."/>
            <person name="Hunt B.G."/>
            <person name="Goodisman M.A.D."/>
        </authorList>
    </citation>
    <scope>NUCLEOTIDE SEQUENCE [LARGE SCALE GENOMIC DNA]</scope>
    <source>
        <strain evidence="1">232</strain>
        <tissue evidence="1">Head and thorax</tissue>
    </source>
</reference>